<proteinExistence type="predicted"/>
<organism evidence="2 3">
    <name type="scientific">Gracilibacillus xinjiangensis</name>
    <dbReference type="NCBI Taxonomy" id="1193282"/>
    <lineage>
        <taxon>Bacteria</taxon>
        <taxon>Bacillati</taxon>
        <taxon>Bacillota</taxon>
        <taxon>Bacilli</taxon>
        <taxon>Bacillales</taxon>
        <taxon>Bacillaceae</taxon>
        <taxon>Gracilibacillus</taxon>
    </lineage>
</organism>
<dbReference type="InterPro" id="IPR023577">
    <property type="entry name" value="CYTH_domain"/>
</dbReference>
<sequence>MSHEIEIEFKNLLTKQEFALFHDFFQSFSKKQITQINHYFETPSFSLKNKGAALRIREKGNDFTVTLKQPNPDGAGLLETHQVISAHETTDWFDNKINPDHELATALTRLGIKITQLRYGGKLQTNRTEFEYKDTLVVLDHSFYNGQEDYELELECKEENYGESIFNELLKKFAIPRRKTMNKIERFYHTL</sequence>
<dbReference type="Pfam" id="PF01928">
    <property type="entry name" value="CYTH"/>
    <property type="match status" value="1"/>
</dbReference>
<dbReference type="SMART" id="SM01118">
    <property type="entry name" value="CYTH"/>
    <property type="match status" value="1"/>
</dbReference>
<dbReference type="PROSITE" id="PS51707">
    <property type="entry name" value="CYTH"/>
    <property type="match status" value="1"/>
</dbReference>
<gene>
    <name evidence="2" type="ORF">ACFOY7_09220</name>
</gene>
<dbReference type="EMBL" id="JBHSDT010000004">
    <property type="protein sequence ID" value="MFC4403258.1"/>
    <property type="molecule type" value="Genomic_DNA"/>
</dbReference>
<dbReference type="CDD" id="cd07762">
    <property type="entry name" value="CYTH-like_Pase_1"/>
    <property type="match status" value="1"/>
</dbReference>
<evidence type="ECO:0000313" key="3">
    <source>
        <dbReference type="Proteomes" id="UP001595882"/>
    </source>
</evidence>
<name>A0ABV8WW43_9BACI</name>
<protein>
    <submittedName>
        <fullName evidence="2">CYTH domain-containing protein</fullName>
    </submittedName>
</protein>
<feature type="domain" description="CYTH" evidence="1">
    <location>
        <begin position="4"/>
        <end position="191"/>
    </location>
</feature>
<reference evidence="3" key="1">
    <citation type="journal article" date="2019" name="Int. J. Syst. Evol. Microbiol.">
        <title>The Global Catalogue of Microorganisms (GCM) 10K type strain sequencing project: providing services to taxonomists for standard genome sequencing and annotation.</title>
        <authorList>
            <consortium name="The Broad Institute Genomics Platform"/>
            <consortium name="The Broad Institute Genome Sequencing Center for Infectious Disease"/>
            <person name="Wu L."/>
            <person name="Ma J."/>
        </authorList>
    </citation>
    <scope>NUCLEOTIDE SEQUENCE [LARGE SCALE GENOMIC DNA]</scope>
    <source>
        <strain evidence="3">CCUG 37865</strain>
    </source>
</reference>
<evidence type="ECO:0000259" key="1">
    <source>
        <dbReference type="PROSITE" id="PS51707"/>
    </source>
</evidence>
<dbReference type="InterPro" id="IPR009195">
    <property type="entry name" value="Uncharacterised_YjbK"/>
</dbReference>
<keyword evidence="3" id="KW-1185">Reference proteome</keyword>
<dbReference type="PIRSF" id="PIRSF012526">
    <property type="entry name" value="CYTH_UCP012526"/>
    <property type="match status" value="1"/>
</dbReference>
<dbReference type="Proteomes" id="UP001595882">
    <property type="component" value="Unassembled WGS sequence"/>
</dbReference>
<dbReference type="Gene3D" id="2.40.320.10">
    <property type="entry name" value="Hypothetical Protein Pfu-838710-001"/>
    <property type="match status" value="1"/>
</dbReference>
<dbReference type="SUPFAM" id="SSF55154">
    <property type="entry name" value="CYTH-like phosphatases"/>
    <property type="match status" value="1"/>
</dbReference>
<dbReference type="RefSeq" id="WP_390251615.1">
    <property type="nucleotide sequence ID" value="NZ_JBHSDT010000004.1"/>
</dbReference>
<dbReference type="InterPro" id="IPR033469">
    <property type="entry name" value="CYTH-like_dom_sf"/>
</dbReference>
<evidence type="ECO:0000313" key="2">
    <source>
        <dbReference type="EMBL" id="MFC4403258.1"/>
    </source>
</evidence>
<accession>A0ABV8WW43</accession>
<comment type="caution">
    <text evidence="2">The sequence shown here is derived from an EMBL/GenBank/DDBJ whole genome shotgun (WGS) entry which is preliminary data.</text>
</comment>